<dbReference type="FunCoup" id="E0VCV0">
    <property type="interactions" value="1214"/>
</dbReference>
<comment type="similarity">
    <text evidence="1 2">Belongs to the glucosamine/galactosamine-6-phosphate isomerase family. 6-phosphogluconolactonase subfamily.</text>
</comment>
<name>E0VCV0_PEDHC</name>
<evidence type="ECO:0000256" key="1">
    <source>
        <dbReference type="ARBA" id="ARBA00010662"/>
    </source>
</evidence>
<dbReference type="KEGG" id="phu:Phum_PHUM097930"/>
<dbReference type="GeneID" id="8238063"/>
<dbReference type="CDD" id="cd01400">
    <property type="entry name" value="6PGL"/>
    <property type="match status" value="1"/>
</dbReference>
<comment type="pathway">
    <text evidence="2">Carbohydrate degradation; pentose phosphate pathway; D-ribulose 5-phosphate from D-glucose 6-phosphate (oxidative stage): step 2/3.</text>
</comment>
<evidence type="ECO:0000313" key="5">
    <source>
        <dbReference type="EnsemblMetazoa" id="PHUM097930-PA"/>
    </source>
</evidence>
<reference evidence="4" key="2">
    <citation type="submission" date="2007-04" db="EMBL/GenBank/DDBJ databases">
        <title>The genome of the human body louse.</title>
        <authorList>
            <consortium name="The Human Body Louse Genome Consortium"/>
            <person name="Kirkness E."/>
            <person name="Walenz B."/>
            <person name="Hass B."/>
            <person name="Bruggner R."/>
            <person name="Strausberg R."/>
        </authorList>
    </citation>
    <scope>NUCLEOTIDE SEQUENCE</scope>
    <source>
        <strain evidence="4">USDA</strain>
    </source>
</reference>
<gene>
    <name evidence="5" type="primary">8238063</name>
    <name evidence="4" type="ORF">Phum_PHUM097930</name>
</gene>
<dbReference type="Gene3D" id="3.40.50.1360">
    <property type="match status" value="1"/>
</dbReference>
<evidence type="ECO:0000259" key="3">
    <source>
        <dbReference type="Pfam" id="PF01182"/>
    </source>
</evidence>
<dbReference type="Proteomes" id="UP000009046">
    <property type="component" value="Unassembled WGS sequence"/>
</dbReference>
<feature type="domain" description="Glucosamine/galactosamine-6-phosphate isomerase" evidence="3">
    <location>
        <begin position="15"/>
        <end position="230"/>
    </location>
</feature>
<organism>
    <name type="scientific">Pediculus humanus subsp. corporis</name>
    <name type="common">Body louse</name>
    <dbReference type="NCBI Taxonomy" id="121224"/>
    <lineage>
        <taxon>Eukaryota</taxon>
        <taxon>Metazoa</taxon>
        <taxon>Ecdysozoa</taxon>
        <taxon>Arthropoda</taxon>
        <taxon>Hexapoda</taxon>
        <taxon>Insecta</taxon>
        <taxon>Pterygota</taxon>
        <taxon>Neoptera</taxon>
        <taxon>Paraneoptera</taxon>
        <taxon>Psocodea</taxon>
        <taxon>Troctomorpha</taxon>
        <taxon>Phthiraptera</taxon>
        <taxon>Anoplura</taxon>
        <taxon>Pediculidae</taxon>
        <taxon>Pediculus</taxon>
    </lineage>
</organism>
<comment type="catalytic activity">
    <reaction evidence="2">
        <text>6-phospho-D-glucono-1,5-lactone + H2O = 6-phospho-D-gluconate + H(+)</text>
        <dbReference type="Rhea" id="RHEA:12556"/>
        <dbReference type="ChEBI" id="CHEBI:15377"/>
        <dbReference type="ChEBI" id="CHEBI:15378"/>
        <dbReference type="ChEBI" id="CHEBI:57955"/>
        <dbReference type="ChEBI" id="CHEBI:58759"/>
        <dbReference type="EC" id="3.1.1.31"/>
    </reaction>
</comment>
<dbReference type="AlphaFoldDB" id="E0VCV0"/>
<dbReference type="HOGENOM" id="CLU_053947_0_2_1"/>
<dbReference type="GO" id="GO:0017057">
    <property type="term" value="F:6-phosphogluconolactonase activity"/>
    <property type="evidence" value="ECO:0007669"/>
    <property type="project" value="UniProtKB-UniRule"/>
</dbReference>
<evidence type="ECO:0000313" key="6">
    <source>
        <dbReference type="Proteomes" id="UP000009046"/>
    </source>
</evidence>
<dbReference type="InterPro" id="IPR005900">
    <property type="entry name" value="6-phosphogluconolactonase_DevB"/>
</dbReference>
<dbReference type="STRING" id="121224.E0VCV0"/>
<keyword evidence="2 4" id="KW-0378">Hydrolase</keyword>
<evidence type="ECO:0000256" key="2">
    <source>
        <dbReference type="RuleBase" id="RU365095"/>
    </source>
</evidence>
<dbReference type="InterPro" id="IPR039104">
    <property type="entry name" value="6PGL"/>
</dbReference>
<evidence type="ECO:0000313" key="4">
    <source>
        <dbReference type="EMBL" id="EEB11206.1"/>
    </source>
</evidence>
<dbReference type="eggNOG" id="KOG3147">
    <property type="taxonomic scope" value="Eukaryota"/>
</dbReference>
<dbReference type="Pfam" id="PF01182">
    <property type="entry name" value="Glucosamine_iso"/>
    <property type="match status" value="1"/>
</dbReference>
<dbReference type="PANTHER" id="PTHR11054:SF0">
    <property type="entry name" value="6-PHOSPHOGLUCONOLACTONASE"/>
    <property type="match status" value="1"/>
</dbReference>
<comment type="function">
    <text evidence="2">Hydrolysis of 6-phosphogluconolactone to 6-phosphogluconate.</text>
</comment>
<reference evidence="4" key="1">
    <citation type="submission" date="2007-04" db="EMBL/GenBank/DDBJ databases">
        <title>Annotation of Pediculus humanus corporis strain USDA.</title>
        <authorList>
            <person name="Kirkness E."/>
            <person name="Hannick L."/>
            <person name="Hass B."/>
            <person name="Bruggner R."/>
            <person name="Lawson D."/>
            <person name="Bidwell S."/>
            <person name="Joardar V."/>
            <person name="Caler E."/>
            <person name="Walenz B."/>
            <person name="Inman J."/>
            <person name="Schobel S."/>
            <person name="Galinsky K."/>
            <person name="Amedeo P."/>
            <person name="Strausberg R."/>
        </authorList>
    </citation>
    <scope>NUCLEOTIDE SEQUENCE</scope>
    <source>
        <strain evidence="4">USDA</strain>
    </source>
</reference>
<dbReference type="GO" id="GO:0005975">
    <property type="term" value="P:carbohydrate metabolic process"/>
    <property type="evidence" value="ECO:0007669"/>
    <property type="project" value="UniProtKB-UniRule"/>
</dbReference>
<sequence length="248" mass="27483">MEINGSSVIIKNNVKEMGQELASHLEKIANLAIERDGCFKIGLTGGSLVQLLTHALATIKTDWFKWFVFFCDERILSQIDMEPLHKVYENLFSQLNIPIPNENIVKVDTDVSPLESSKDYISKLALHFPPVQFPRFHCILLGIGPDGHICSLFPNDDKVLSESSVWVAPVMNAPKPPPCRVTLTFPVLNNAEFCIISAFGSEKSEIIKQIFGGQDLPAAKVKLAKGTLLWILDKNAAPELLQTNKSVS</sequence>
<dbReference type="UniPathway" id="UPA00115">
    <property type="reaction ID" value="UER00409"/>
</dbReference>
<dbReference type="VEuPathDB" id="VectorBase:PHUM097930"/>
<dbReference type="OMA" id="YQLFEFE"/>
<dbReference type="SUPFAM" id="SSF100950">
    <property type="entry name" value="NagB/RpiA/CoA transferase-like"/>
    <property type="match status" value="1"/>
</dbReference>
<protein>
    <recommendedName>
        <fullName evidence="2">6-phosphogluconolactonase</fullName>
        <shortName evidence="2">6PGL</shortName>
        <ecNumber evidence="2">3.1.1.31</ecNumber>
    </recommendedName>
</protein>
<dbReference type="EMBL" id="DS235065">
    <property type="protein sequence ID" value="EEB11206.1"/>
    <property type="molecule type" value="Genomic_DNA"/>
</dbReference>
<accession>E0VCV0</accession>
<dbReference type="InterPro" id="IPR037171">
    <property type="entry name" value="NagB/RpiA_transferase-like"/>
</dbReference>
<dbReference type="CTD" id="8238063"/>
<reference evidence="5" key="3">
    <citation type="submission" date="2021-02" db="UniProtKB">
        <authorList>
            <consortium name="EnsemblMetazoa"/>
        </authorList>
    </citation>
    <scope>IDENTIFICATION</scope>
    <source>
        <strain evidence="5">USDA</strain>
    </source>
</reference>
<dbReference type="EMBL" id="AAZO01001171">
    <property type="status" value="NOT_ANNOTATED_CDS"/>
    <property type="molecule type" value="Genomic_DNA"/>
</dbReference>
<dbReference type="EC" id="3.1.1.31" evidence="2"/>
<dbReference type="NCBIfam" id="TIGR01198">
    <property type="entry name" value="pgl"/>
    <property type="match status" value="1"/>
</dbReference>
<dbReference type="RefSeq" id="XP_002423944.1">
    <property type="nucleotide sequence ID" value="XM_002423899.1"/>
</dbReference>
<dbReference type="EnsemblMetazoa" id="PHUM097930-RA">
    <property type="protein sequence ID" value="PHUM097930-PA"/>
    <property type="gene ID" value="PHUM097930"/>
</dbReference>
<proteinExistence type="inferred from homology"/>
<dbReference type="PANTHER" id="PTHR11054">
    <property type="entry name" value="6-PHOSPHOGLUCONOLACTONASE"/>
    <property type="match status" value="1"/>
</dbReference>
<dbReference type="OrthoDB" id="432544at2759"/>
<keyword evidence="6" id="KW-1185">Reference proteome</keyword>
<dbReference type="InParanoid" id="E0VCV0"/>
<dbReference type="GO" id="GO:0006098">
    <property type="term" value="P:pentose-phosphate shunt"/>
    <property type="evidence" value="ECO:0007669"/>
    <property type="project" value="UniProtKB-UniPathway"/>
</dbReference>
<dbReference type="InterPro" id="IPR006148">
    <property type="entry name" value="Glc/Gal-6P_isomerase"/>
</dbReference>